<dbReference type="EMBL" id="LXQA011010562">
    <property type="protein sequence ID" value="MCI81086.1"/>
    <property type="molecule type" value="Genomic_DNA"/>
</dbReference>
<proteinExistence type="predicted"/>
<organism evidence="1 2">
    <name type="scientific">Trifolium medium</name>
    <dbReference type="NCBI Taxonomy" id="97028"/>
    <lineage>
        <taxon>Eukaryota</taxon>
        <taxon>Viridiplantae</taxon>
        <taxon>Streptophyta</taxon>
        <taxon>Embryophyta</taxon>
        <taxon>Tracheophyta</taxon>
        <taxon>Spermatophyta</taxon>
        <taxon>Magnoliopsida</taxon>
        <taxon>eudicotyledons</taxon>
        <taxon>Gunneridae</taxon>
        <taxon>Pentapetalae</taxon>
        <taxon>rosids</taxon>
        <taxon>fabids</taxon>
        <taxon>Fabales</taxon>
        <taxon>Fabaceae</taxon>
        <taxon>Papilionoideae</taxon>
        <taxon>50 kb inversion clade</taxon>
        <taxon>NPAAA clade</taxon>
        <taxon>Hologalegina</taxon>
        <taxon>IRL clade</taxon>
        <taxon>Trifolieae</taxon>
        <taxon>Trifolium</taxon>
    </lineage>
</organism>
<comment type="caution">
    <text evidence="1">The sequence shown here is derived from an EMBL/GenBank/DDBJ whole genome shotgun (WGS) entry which is preliminary data.</text>
</comment>
<evidence type="ECO:0000313" key="1">
    <source>
        <dbReference type="EMBL" id="MCI81086.1"/>
    </source>
</evidence>
<sequence length="18" mass="2009">MIAQMEAMKLQEEAAEEG</sequence>
<dbReference type="AlphaFoldDB" id="A0A392UYJ2"/>
<evidence type="ECO:0000313" key="2">
    <source>
        <dbReference type="Proteomes" id="UP000265520"/>
    </source>
</evidence>
<protein>
    <submittedName>
        <fullName evidence="1">Uncharacterized protein</fullName>
    </submittedName>
</protein>
<dbReference type="Proteomes" id="UP000265520">
    <property type="component" value="Unassembled WGS sequence"/>
</dbReference>
<accession>A0A392UYJ2</accession>
<reference evidence="1 2" key="1">
    <citation type="journal article" date="2018" name="Front. Plant Sci.">
        <title>Red Clover (Trifolium pratense) and Zigzag Clover (T. medium) - A Picture of Genomic Similarities and Differences.</title>
        <authorList>
            <person name="Dluhosova J."/>
            <person name="Istvanek J."/>
            <person name="Nedelnik J."/>
            <person name="Repkova J."/>
        </authorList>
    </citation>
    <scope>NUCLEOTIDE SEQUENCE [LARGE SCALE GENOMIC DNA]</scope>
    <source>
        <strain evidence="2">cv. 10/8</strain>
        <tissue evidence="1">Leaf</tissue>
    </source>
</reference>
<feature type="non-terminal residue" evidence="1">
    <location>
        <position position="18"/>
    </location>
</feature>
<name>A0A392UYJ2_9FABA</name>
<keyword evidence="2" id="KW-1185">Reference proteome</keyword>